<sequence length="101" mass="10637">MGESEFAPSSTAVGDSPIHGVSSFKLPKNPPPHFAQSDPSAPVPLPVCPSLNPIIGTGTLSVPRRVSPTVAALRFGDGVPSKKRRQTLDRHLSGGRRTDML</sequence>
<feature type="compositionally biased region" description="Basic and acidic residues" evidence="1">
    <location>
        <begin position="86"/>
        <end position="101"/>
    </location>
</feature>
<feature type="region of interest" description="Disordered" evidence="1">
    <location>
        <begin position="1"/>
        <end position="42"/>
    </location>
</feature>
<dbReference type="AlphaFoldDB" id="A0A9Q0EJA4"/>
<name>A0A9Q0EJA4_9TELE</name>
<proteinExistence type="predicted"/>
<feature type="region of interest" description="Disordered" evidence="1">
    <location>
        <begin position="77"/>
        <end position="101"/>
    </location>
</feature>
<protein>
    <submittedName>
        <fullName evidence="2">Uncharacterized protein</fullName>
    </submittedName>
</protein>
<dbReference type="EMBL" id="JANIIK010000042">
    <property type="protein sequence ID" value="KAJ3606766.1"/>
    <property type="molecule type" value="Genomic_DNA"/>
</dbReference>
<keyword evidence="3" id="KW-1185">Reference proteome</keyword>
<dbReference type="Proteomes" id="UP001148018">
    <property type="component" value="Unassembled WGS sequence"/>
</dbReference>
<organism evidence="2 3">
    <name type="scientific">Muraenolepis orangiensis</name>
    <name type="common">Patagonian moray cod</name>
    <dbReference type="NCBI Taxonomy" id="630683"/>
    <lineage>
        <taxon>Eukaryota</taxon>
        <taxon>Metazoa</taxon>
        <taxon>Chordata</taxon>
        <taxon>Craniata</taxon>
        <taxon>Vertebrata</taxon>
        <taxon>Euteleostomi</taxon>
        <taxon>Actinopterygii</taxon>
        <taxon>Neopterygii</taxon>
        <taxon>Teleostei</taxon>
        <taxon>Neoteleostei</taxon>
        <taxon>Acanthomorphata</taxon>
        <taxon>Zeiogadaria</taxon>
        <taxon>Gadariae</taxon>
        <taxon>Gadiformes</taxon>
        <taxon>Muraenolepidoidei</taxon>
        <taxon>Muraenolepididae</taxon>
        <taxon>Muraenolepis</taxon>
    </lineage>
</organism>
<evidence type="ECO:0000313" key="3">
    <source>
        <dbReference type="Proteomes" id="UP001148018"/>
    </source>
</evidence>
<evidence type="ECO:0000256" key="1">
    <source>
        <dbReference type="SAM" id="MobiDB-lite"/>
    </source>
</evidence>
<evidence type="ECO:0000313" key="2">
    <source>
        <dbReference type="EMBL" id="KAJ3606766.1"/>
    </source>
</evidence>
<comment type="caution">
    <text evidence="2">The sequence shown here is derived from an EMBL/GenBank/DDBJ whole genome shotgun (WGS) entry which is preliminary data.</text>
</comment>
<accession>A0A9Q0EJA4</accession>
<reference evidence="2" key="1">
    <citation type="submission" date="2022-07" db="EMBL/GenBank/DDBJ databases">
        <title>Chromosome-level genome of Muraenolepis orangiensis.</title>
        <authorList>
            <person name="Kim J."/>
        </authorList>
    </citation>
    <scope>NUCLEOTIDE SEQUENCE</scope>
    <source>
        <strain evidence="2">KU_S4_2022</strain>
        <tissue evidence="2">Muscle</tissue>
    </source>
</reference>
<gene>
    <name evidence="2" type="ORF">NHX12_026285</name>
</gene>